<dbReference type="SMART" id="SM00421">
    <property type="entry name" value="HTH_LUXR"/>
    <property type="match status" value="1"/>
</dbReference>
<dbReference type="PROSITE" id="PS50043">
    <property type="entry name" value="HTH_LUXR_2"/>
    <property type="match status" value="1"/>
</dbReference>
<keyword evidence="4" id="KW-0804">Transcription</keyword>
<dbReference type="Proteomes" id="UP000631535">
    <property type="component" value="Unassembled WGS sequence"/>
</dbReference>
<feature type="modified residue" description="4-aspartylphosphate" evidence="5">
    <location>
        <position position="62"/>
    </location>
</feature>
<dbReference type="Gene3D" id="3.40.50.2300">
    <property type="match status" value="1"/>
</dbReference>
<gene>
    <name evidence="8" type="ORF">GCM10012287_20680</name>
</gene>
<dbReference type="GO" id="GO:0003677">
    <property type="term" value="F:DNA binding"/>
    <property type="evidence" value="ECO:0007669"/>
    <property type="project" value="UniProtKB-KW"/>
</dbReference>
<dbReference type="PANTHER" id="PTHR43214">
    <property type="entry name" value="TWO-COMPONENT RESPONSE REGULATOR"/>
    <property type="match status" value="1"/>
</dbReference>
<dbReference type="PROSITE" id="PS00622">
    <property type="entry name" value="HTH_LUXR_1"/>
    <property type="match status" value="1"/>
</dbReference>
<dbReference type="SUPFAM" id="SSF52172">
    <property type="entry name" value="CheY-like"/>
    <property type="match status" value="1"/>
</dbReference>
<reference evidence="9" key="1">
    <citation type="journal article" date="2019" name="Int. J. Syst. Evol. Microbiol.">
        <title>The Global Catalogue of Microorganisms (GCM) 10K type strain sequencing project: providing services to taxonomists for standard genome sequencing and annotation.</title>
        <authorList>
            <consortium name="The Broad Institute Genomics Platform"/>
            <consortium name="The Broad Institute Genome Sequencing Center for Infectious Disease"/>
            <person name="Wu L."/>
            <person name="Ma J."/>
        </authorList>
    </citation>
    <scope>NUCLEOTIDE SEQUENCE [LARGE SCALE GENOMIC DNA]</scope>
    <source>
        <strain evidence="9">CGMCC 4.7178</strain>
    </source>
</reference>
<evidence type="ECO:0000256" key="4">
    <source>
        <dbReference type="ARBA" id="ARBA00023163"/>
    </source>
</evidence>
<dbReference type="InterPro" id="IPR001789">
    <property type="entry name" value="Sig_transdc_resp-reg_receiver"/>
</dbReference>
<dbReference type="InterPro" id="IPR011006">
    <property type="entry name" value="CheY-like_superfamily"/>
</dbReference>
<dbReference type="InterPro" id="IPR016032">
    <property type="entry name" value="Sig_transdc_resp-reg_C-effctor"/>
</dbReference>
<proteinExistence type="predicted"/>
<dbReference type="Pfam" id="PF00072">
    <property type="entry name" value="Response_reg"/>
    <property type="match status" value="1"/>
</dbReference>
<dbReference type="InterPro" id="IPR000792">
    <property type="entry name" value="Tscrpt_reg_LuxR_C"/>
</dbReference>
<keyword evidence="3 8" id="KW-0238">DNA-binding</keyword>
<dbReference type="InterPro" id="IPR039420">
    <property type="entry name" value="WalR-like"/>
</dbReference>
<evidence type="ECO:0000313" key="8">
    <source>
        <dbReference type="EMBL" id="GGO47613.1"/>
    </source>
</evidence>
<dbReference type="SMART" id="SM00448">
    <property type="entry name" value="REC"/>
    <property type="match status" value="1"/>
</dbReference>
<evidence type="ECO:0000256" key="5">
    <source>
        <dbReference type="PROSITE-ProRule" id="PRU00169"/>
    </source>
</evidence>
<dbReference type="CDD" id="cd17535">
    <property type="entry name" value="REC_NarL-like"/>
    <property type="match status" value="1"/>
</dbReference>
<keyword evidence="2" id="KW-0805">Transcription regulation</keyword>
<sequence length="222" mass="24655">MTTATPAAKTRILLADDHALVRRGVRLILDSEPDLTVVAEAGDGAEAIERARAERPDLAILDIAMPRLTGLQAARELSRLLPEMRILILTMYDSEQYFFEALKSGAAGYVLKSVADRDLVEACRAAMRDEPFLYPGAVTALIRNYLDRARDGDKLPARAITDREEEILKLVAEGHTSKEIADLLLISAKTVERHRANLLQKLGLRDRLELTRYAIRAGLIEP</sequence>
<dbReference type="RefSeq" id="WP_189036780.1">
    <property type="nucleotide sequence ID" value="NZ_BMMP01000005.1"/>
</dbReference>
<dbReference type="InterPro" id="IPR058245">
    <property type="entry name" value="NreC/VraR/RcsB-like_REC"/>
</dbReference>
<keyword evidence="1 5" id="KW-0597">Phosphoprotein</keyword>
<dbReference type="Pfam" id="PF00196">
    <property type="entry name" value="GerE"/>
    <property type="match status" value="1"/>
</dbReference>
<protein>
    <submittedName>
        <fullName evidence="8">DNA-binding response regulator</fullName>
    </submittedName>
</protein>
<keyword evidence="9" id="KW-1185">Reference proteome</keyword>
<accession>A0ABQ2M9Q0</accession>
<feature type="domain" description="Response regulatory" evidence="7">
    <location>
        <begin position="11"/>
        <end position="127"/>
    </location>
</feature>
<comment type="caution">
    <text evidence="8">The sequence shown here is derived from an EMBL/GenBank/DDBJ whole genome shotgun (WGS) entry which is preliminary data.</text>
</comment>
<organism evidence="8 9">
    <name type="scientific">Streptomyces daqingensis</name>
    <dbReference type="NCBI Taxonomy" id="1472640"/>
    <lineage>
        <taxon>Bacteria</taxon>
        <taxon>Bacillati</taxon>
        <taxon>Actinomycetota</taxon>
        <taxon>Actinomycetes</taxon>
        <taxon>Kitasatosporales</taxon>
        <taxon>Streptomycetaceae</taxon>
        <taxon>Streptomyces</taxon>
    </lineage>
</organism>
<dbReference type="CDD" id="cd06170">
    <property type="entry name" value="LuxR_C_like"/>
    <property type="match status" value="1"/>
</dbReference>
<dbReference type="EMBL" id="BMMP01000005">
    <property type="protein sequence ID" value="GGO47613.1"/>
    <property type="molecule type" value="Genomic_DNA"/>
</dbReference>
<dbReference type="PANTHER" id="PTHR43214:SF24">
    <property type="entry name" value="TRANSCRIPTIONAL REGULATORY PROTEIN NARL-RELATED"/>
    <property type="match status" value="1"/>
</dbReference>
<evidence type="ECO:0000259" key="6">
    <source>
        <dbReference type="PROSITE" id="PS50043"/>
    </source>
</evidence>
<evidence type="ECO:0000313" key="9">
    <source>
        <dbReference type="Proteomes" id="UP000631535"/>
    </source>
</evidence>
<evidence type="ECO:0000259" key="7">
    <source>
        <dbReference type="PROSITE" id="PS50110"/>
    </source>
</evidence>
<name>A0ABQ2M9Q0_9ACTN</name>
<dbReference type="PRINTS" id="PR00038">
    <property type="entry name" value="HTHLUXR"/>
</dbReference>
<feature type="domain" description="HTH luxR-type" evidence="6">
    <location>
        <begin position="153"/>
        <end position="218"/>
    </location>
</feature>
<evidence type="ECO:0000256" key="2">
    <source>
        <dbReference type="ARBA" id="ARBA00023015"/>
    </source>
</evidence>
<dbReference type="PROSITE" id="PS50110">
    <property type="entry name" value="RESPONSE_REGULATORY"/>
    <property type="match status" value="1"/>
</dbReference>
<evidence type="ECO:0000256" key="1">
    <source>
        <dbReference type="ARBA" id="ARBA00022553"/>
    </source>
</evidence>
<dbReference type="SUPFAM" id="SSF46894">
    <property type="entry name" value="C-terminal effector domain of the bipartite response regulators"/>
    <property type="match status" value="1"/>
</dbReference>
<evidence type="ECO:0000256" key="3">
    <source>
        <dbReference type="ARBA" id="ARBA00023125"/>
    </source>
</evidence>